<name>A0A5P2G7L5_9BACT</name>
<dbReference type="RefSeq" id="WP_131330704.1">
    <property type="nucleotide sequence ID" value="NZ_CP044016.1"/>
</dbReference>
<dbReference type="InterPro" id="IPR012910">
    <property type="entry name" value="Plug_dom"/>
</dbReference>
<dbReference type="Proteomes" id="UP000292424">
    <property type="component" value="Chromosome"/>
</dbReference>
<keyword evidence="2 7" id="KW-0813">Transport</keyword>
<dbReference type="KEGG" id="arac:E0W69_014185"/>
<evidence type="ECO:0000256" key="8">
    <source>
        <dbReference type="SAM" id="SignalP"/>
    </source>
</evidence>
<feature type="domain" description="TonB-dependent receptor plug" evidence="9">
    <location>
        <begin position="61"/>
        <end position="159"/>
    </location>
</feature>
<dbReference type="OrthoDB" id="9768177at2"/>
<protein>
    <submittedName>
        <fullName evidence="10">SusC/RagA family TonB-linked outer membrane protein</fullName>
    </submittedName>
</protein>
<dbReference type="InterPro" id="IPR036942">
    <property type="entry name" value="Beta-barrel_TonB_sf"/>
</dbReference>
<evidence type="ECO:0000256" key="3">
    <source>
        <dbReference type="ARBA" id="ARBA00022452"/>
    </source>
</evidence>
<evidence type="ECO:0000256" key="6">
    <source>
        <dbReference type="ARBA" id="ARBA00023237"/>
    </source>
</evidence>
<keyword evidence="11" id="KW-1185">Reference proteome</keyword>
<comment type="similarity">
    <text evidence="7">Belongs to the TonB-dependent receptor family.</text>
</comment>
<keyword evidence="5 7" id="KW-0472">Membrane</keyword>
<dbReference type="NCBIfam" id="TIGR04057">
    <property type="entry name" value="SusC_RagA_signa"/>
    <property type="match status" value="1"/>
</dbReference>
<dbReference type="InterPro" id="IPR037066">
    <property type="entry name" value="Plug_dom_sf"/>
</dbReference>
<dbReference type="Pfam" id="PF07715">
    <property type="entry name" value="Plug"/>
    <property type="match status" value="1"/>
</dbReference>
<feature type="chain" id="PRO_5024369009" evidence="8">
    <location>
        <begin position="27"/>
        <end position="1062"/>
    </location>
</feature>
<evidence type="ECO:0000256" key="1">
    <source>
        <dbReference type="ARBA" id="ARBA00004571"/>
    </source>
</evidence>
<dbReference type="PROSITE" id="PS52016">
    <property type="entry name" value="TONB_DEPENDENT_REC_3"/>
    <property type="match status" value="1"/>
</dbReference>
<evidence type="ECO:0000313" key="10">
    <source>
        <dbReference type="EMBL" id="QES89760.1"/>
    </source>
</evidence>
<feature type="signal peptide" evidence="8">
    <location>
        <begin position="1"/>
        <end position="26"/>
    </location>
</feature>
<dbReference type="GO" id="GO:0009279">
    <property type="term" value="C:cell outer membrane"/>
    <property type="evidence" value="ECO:0007669"/>
    <property type="project" value="UniProtKB-SubCell"/>
</dbReference>
<sequence>MKLKKKKRTKDVAKVLMVLSGLFAMADAQNVIDSTKDSKTDTSKNLQEVVVTAMGIKRLDRNIGYSVQSVRGADLVKARDADAISGLTGKVAGLSIGTSAEMLGSPQVVLRGNKDIMYVVDGIPVNSDGWNLSPDDIESYTVLKGPNAAALYGFRGQNGAIVITTKKGTRDPRGWKVSLNSSNVLETGFLALPKPQTEYGRGSNYLYQYAVGGSYTYGNSGTDALYDNTQRLAIWGPRFDGQMVKQYDSPYDPTTGVRTPTAYVSRGKDNFKNFMENGFLSTNNVAASTSGDNYDMRMSYSHTYQKGMAPNTKLNIDNLMIAGDYRFDDHWSMDASLNLNIQYSPNIPDVSYGPNSFVYELAVYGPADYDVRDLKNVWGGAQGAKDVMQYSENYGRSNNPYFQSQYWLRSHYKTDIYGYLRLKYRVNDDLDVSIRSQVSTWNQTRDEKVPISAVLNDYLPKGWYTFGQYNGDFREDKRTSLENNTDLLLNYNKQISSDWHLNALAGASMRSFKYNSTWATTRDLSIPWVYTLQNSKGAGYNYSFNSNMMVWSGYYSFDAVYKKYFSLTTTGRVDNLSTFAKGNRTFFYPSVSLSSVITDYLKLPDFISYLKLRASYANVKSGLTQATVPSAYYMATGKTTNAGLLGYGDELYSSYNGPSYSNQMGYATTTYYNNTVSPSYSTIISNSSLKPASNTSYEGGADIHLFHNRLNFSGTYFISDAGPQIYSLAVAPSTGYAGRNVNGITTRKKGWELMLDGTPIKNPNGLTWDVAINWSTYKEKLKDIYGDETGLTLNGHTYRVGERMDAYYGTGFVRNQAGQIIYSSGLPMQNPSSSLEDKKFLGFMNPSFSFGINNTFSYKSFSFSFQFDGRIGGKIFDRVYDQMTNGGTSQESVTGTLGTARLKEWQSTNGGTLAPTPAYVGDGVVITSGTPIYSKGVITNSDQLTFSPNTTAVSVQSFLSNGVSGGNIIDEYFMISRSYAKLRQVIFTYTLPNSLLKNGFIKGATVSVIGRNLLYFAARKDFDIDQYASGYNFSDNSLSGTESTGLQSPTARRYGININLNF</sequence>
<comment type="subcellular location">
    <subcellularLocation>
        <location evidence="1 7">Cell outer membrane</location>
        <topology evidence="1 7">Multi-pass membrane protein</topology>
    </subcellularLocation>
</comment>
<evidence type="ECO:0000256" key="4">
    <source>
        <dbReference type="ARBA" id="ARBA00022692"/>
    </source>
</evidence>
<evidence type="ECO:0000256" key="7">
    <source>
        <dbReference type="PROSITE-ProRule" id="PRU01360"/>
    </source>
</evidence>
<keyword evidence="3 7" id="KW-1134">Transmembrane beta strand</keyword>
<dbReference type="SUPFAM" id="SSF56935">
    <property type="entry name" value="Porins"/>
    <property type="match status" value="1"/>
</dbReference>
<dbReference type="InterPro" id="IPR023996">
    <property type="entry name" value="TonB-dep_OMP_SusC/RagA"/>
</dbReference>
<accession>A0A5P2G7L5</accession>
<dbReference type="EMBL" id="CP044016">
    <property type="protein sequence ID" value="QES89760.1"/>
    <property type="molecule type" value="Genomic_DNA"/>
</dbReference>
<proteinExistence type="inferred from homology"/>
<keyword evidence="6 7" id="KW-0998">Cell outer membrane</keyword>
<dbReference type="InterPro" id="IPR039426">
    <property type="entry name" value="TonB-dep_rcpt-like"/>
</dbReference>
<evidence type="ECO:0000313" key="11">
    <source>
        <dbReference type="Proteomes" id="UP000292424"/>
    </source>
</evidence>
<evidence type="ECO:0000259" key="9">
    <source>
        <dbReference type="Pfam" id="PF07715"/>
    </source>
</evidence>
<dbReference type="Gene3D" id="2.170.130.10">
    <property type="entry name" value="TonB-dependent receptor, plug domain"/>
    <property type="match status" value="1"/>
</dbReference>
<evidence type="ECO:0000256" key="5">
    <source>
        <dbReference type="ARBA" id="ARBA00023136"/>
    </source>
</evidence>
<reference evidence="10 11" key="1">
    <citation type="submission" date="2019-09" db="EMBL/GenBank/DDBJ databases">
        <title>Complete genome sequence of Arachidicoccus sp. B3-10 isolated from apple orchard soil.</title>
        <authorList>
            <person name="Kim H.S."/>
            <person name="Han K.-I."/>
            <person name="Suh M.K."/>
            <person name="Lee K.C."/>
            <person name="Eom M.K."/>
            <person name="Kim J.-S."/>
            <person name="Kang S.W."/>
            <person name="Sin Y."/>
            <person name="Lee J.-S."/>
        </authorList>
    </citation>
    <scope>NUCLEOTIDE SEQUENCE [LARGE SCALE GENOMIC DNA]</scope>
    <source>
        <strain evidence="10 11">B3-10</strain>
    </source>
</reference>
<dbReference type="AlphaFoldDB" id="A0A5P2G7L5"/>
<organism evidence="10 11">
    <name type="scientific">Rhizosphaericola mali</name>
    <dbReference type="NCBI Taxonomy" id="2545455"/>
    <lineage>
        <taxon>Bacteria</taxon>
        <taxon>Pseudomonadati</taxon>
        <taxon>Bacteroidota</taxon>
        <taxon>Chitinophagia</taxon>
        <taxon>Chitinophagales</taxon>
        <taxon>Chitinophagaceae</taxon>
        <taxon>Rhizosphaericola</taxon>
    </lineage>
</organism>
<keyword evidence="8" id="KW-0732">Signal</keyword>
<dbReference type="NCBIfam" id="TIGR04056">
    <property type="entry name" value="OMP_RagA_SusC"/>
    <property type="match status" value="1"/>
</dbReference>
<dbReference type="InterPro" id="IPR023997">
    <property type="entry name" value="TonB-dep_OMP_SusC/RagA_CS"/>
</dbReference>
<gene>
    <name evidence="10" type="ORF">E0W69_014185</name>
</gene>
<evidence type="ECO:0000256" key="2">
    <source>
        <dbReference type="ARBA" id="ARBA00022448"/>
    </source>
</evidence>
<keyword evidence="4 7" id="KW-0812">Transmembrane</keyword>
<dbReference type="Gene3D" id="2.40.170.20">
    <property type="entry name" value="TonB-dependent receptor, beta-barrel domain"/>
    <property type="match status" value="1"/>
</dbReference>